<evidence type="ECO:0000259" key="7">
    <source>
        <dbReference type="Pfam" id="PF12773"/>
    </source>
</evidence>
<dbReference type="RefSeq" id="WP_008788783.1">
    <property type="nucleotide sequence ID" value="NZ_AKCB01000003.1"/>
</dbReference>
<reference evidence="8 9" key="1">
    <citation type="submission" date="2010-12" db="EMBL/GenBank/DDBJ databases">
        <title>The Genome Sequence of Coprobacillus sp. strain 29_1.</title>
        <authorList>
            <consortium name="The Broad Institute Genome Sequencing Platform"/>
            <person name="Earl A."/>
            <person name="Ward D."/>
            <person name="Feldgarden M."/>
            <person name="Gevers D."/>
            <person name="Daigneault M."/>
            <person name="Sibley C.D."/>
            <person name="White A."/>
            <person name="Strauss J."/>
            <person name="Allen-Vercoe E."/>
            <person name="Young S.K."/>
            <person name="Zeng Q."/>
            <person name="Gargeya S."/>
            <person name="Fitzgerald M."/>
            <person name="Haas B."/>
            <person name="Abouelleil A."/>
            <person name="Alvarado L."/>
            <person name="Arachchi H.M."/>
            <person name="Berlin A."/>
            <person name="Brown A."/>
            <person name="Chapman S.B."/>
            <person name="Chen Z."/>
            <person name="Dunbar C."/>
            <person name="Freedman E."/>
            <person name="Gearin G."/>
            <person name="Gellesch M."/>
            <person name="Goldberg J."/>
            <person name="Griggs A."/>
            <person name="Gujja S."/>
            <person name="Heilman E."/>
            <person name="Heiman D."/>
            <person name="Howarth C."/>
            <person name="Larson L."/>
            <person name="Lui A."/>
            <person name="MacDonald P.J.P."/>
            <person name="Mehta T."/>
            <person name="Montmayeur A."/>
            <person name="Murphy C."/>
            <person name="Neiman D."/>
            <person name="Pearson M."/>
            <person name="Priest M."/>
            <person name="Roberts A."/>
            <person name="Saif S."/>
            <person name="Shea T."/>
            <person name="Shenoy N."/>
            <person name="Sisk P."/>
            <person name="Stolte C."/>
            <person name="Sykes S."/>
            <person name="White J."/>
            <person name="Yandava C."/>
            <person name="Nusbaum C."/>
            <person name="Birren B."/>
        </authorList>
    </citation>
    <scope>NUCLEOTIDE SEQUENCE [LARGE SCALE GENOMIC DNA]</scope>
    <source>
        <strain evidence="8 9">29_1</strain>
    </source>
</reference>
<evidence type="ECO:0000313" key="9">
    <source>
        <dbReference type="Proteomes" id="UP000003157"/>
    </source>
</evidence>
<keyword evidence="4 5" id="KW-0472">Membrane</keyword>
<dbReference type="Pfam" id="PF05154">
    <property type="entry name" value="TM2"/>
    <property type="match status" value="1"/>
</dbReference>
<proteinExistence type="predicted"/>
<gene>
    <name evidence="8" type="ORF">HMPREF9488_01675</name>
</gene>
<comment type="subcellular location">
    <subcellularLocation>
        <location evidence="1">Membrane</location>
        <topology evidence="1">Multi-pass membrane protein</topology>
    </subcellularLocation>
</comment>
<evidence type="ECO:0000256" key="5">
    <source>
        <dbReference type="SAM" id="Phobius"/>
    </source>
</evidence>
<dbReference type="InterPro" id="IPR025874">
    <property type="entry name" value="DZR"/>
</dbReference>
<dbReference type="Proteomes" id="UP000003157">
    <property type="component" value="Unassembled WGS sequence"/>
</dbReference>
<feature type="domain" description="TM2" evidence="6">
    <location>
        <begin position="63"/>
        <end position="106"/>
    </location>
</feature>
<evidence type="ECO:0000259" key="6">
    <source>
        <dbReference type="Pfam" id="PF05154"/>
    </source>
</evidence>
<evidence type="ECO:0000256" key="2">
    <source>
        <dbReference type="ARBA" id="ARBA00022692"/>
    </source>
</evidence>
<keyword evidence="3 5" id="KW-1133">Transmembrane helix</keyword>
<feature type="transmembrane region" description="Helical" evidence="5">
    <location>
        <begin position="91"/>
        <end position="118"/>
    </location>
</feature>
<evidence type="ECO:0000313" key="8">
    <source>
        <dbReference type="EMBL" id="EFW05093.1"/>
    </source>
</evidence>
<dbReference type="GO" id="GO:0016020">
    <property type="term" value="C:membrane"/>
    <property type="evidence" value="ECO:0007669"/>
    <property type="project" value="UniProtKB-SubCell"/>
</dbReference>
<accession>E7GA85</accession>
<evidence type="ECO:0000256" key="1">
    <source>
        <dbReference type="ARBA" id="ARBA00004141"/>
    </source>
</evidence>
<keyword evidence="9" id="KW-1185">Reference proteome</keyword>
<dbReference type="Pfam" id="PF12773">
    <property type="entry name" value="DZR"/>
    <property type="match status" value="1"/>
</dbReference>
<protein>
    <submittedName>
        <fullName evidence="8">TM2 domain-containing protein</fullName>
    </submittedName>
</protein>
<evidence type="ECO:0000256" key="4">
    <source>
        <dbReference type="ARBA" id="ARBA00023136"/>
    </source>
</evidence>
<keyword evidence="2 5" id="KW-0812">Transmembrane</keyword>
<evidence type="ECO:0000256" key="3">
    <source>
        <dbReference type="ARBA" id="ARBA00022989"/>
    </source>
</evidence>
<dbReference type="GeneID" id="78231275"/>
<feature type="transmembrane region" description="Helical" evidence="5">
    <location>
        <begin position="66"/>
        <end position="85"/>
    </location>
</feature>
<feature type="domain" description="DZANK-type" evidence="7">
    <location>
        <begin position="3"/>
        <end position="49"/>
    </location>
</feature>
<dbReference type="OrthoDB" id="9816361at2"/>
<dbReference type="EMBL" id="ADKX01000030">
    <property type="protein sequence ID" value="EFW05093.1"/>
    <property type="molecule type" value="Genomic_DNA"/>
</dbReference>
<comment type="caution">
    <text evidence="8">The sequence shown here is derived from an EMBL/GenBank/DDBJ whole genome shotgun (WGS) entry which is preliminary data.</text>
</comment>
<dbReference type="HOGENOM" id="CLU_081297_5_0_9"/>
<organism evidence="8 9">
    <name type="scientific">Coprobacillus cateniformis</name>
    <dbReference type="NCBI Taxonomy" id="100884"/>
    <lineage>
        <taxon>Bacteria</taxon>
        <taxon>Bacillati</taxon>
        <taxon>Bacillota</taxon>
        <taxon>Erysipelotrichia</taxon>
        <taxon>Erysipelotrichales</taxon>
        <taxon>Coprobacillaceae</taxon>
        <taxon>Coprobacillus</taxon>
    </lineage>
</organism>
<dbReference type="InterPro" id="IPR007829">
    <property type="entry name" value="TM2"/>
</dbReference>
<dbReference type="AlphaFoldDB" id="E7GA85"/>
<sequence length="138" mass="15113">MYCPNCGKEIKEGSQFCSFCGSKIVLPRNHCPNCGAEIEGNMETCLTCGYHIIPERNKPIVYKSKVVAILLGIILGGLGVHNFYLGYSSKGFIQIVLFFMGILTFGLTTFVSVVWGIIDALLILTGSIERDGDDNLLQ</sequence>
<dbReference type="STRING" id="100884.GCA_000269565_03518"/>
<dbReference type="eggNOG" id="COG2314">
    <property type="taxonomic scope" value="Bacteria"/>
</dbReference>
<name>E7GA85_9FIRM</name>